<sequence>MMPETEALPRHERFQQLYRNLSASTVNKESLGQCYHPDIQFQDPFHQVSGLDVLTQYFAAMYENVSYIHFEFHRSWQQDNTSFIRWTMSYRHPKLYAGKQVIHVEGGSELIWRDDLIIDHRDFFDGGNMLYEHLPVLGWAIRKLKGRML</sequence>
<reference evidence="2" key="1">
    <citation type="submission" date="2015-10" db="EMBL/GenBank/DDBJ databases">
        <authorList>
            <person name="Gilbert D.G."/>
        </authorList>
    </citation>
    <scope>NUCLEOTIDE SEQUENCE</scope>
</reference>
<evidence type="ECO:0000259" key="1">
    <source>
        <dbReference type="Pfam" id="PF12680"/>
    </source>
</evidence>
<gene>
    <name evidence="2" type="ORF">MGWOODY_Tha1638</name>
</gene>
<dbReference type="Pfam" id="PF12680">
    <property type="entry name" value="SnoaL_2"/>
    <property type="match status" value="1"/>
</dbReference>
<accession>A0A160TCM4</accession>
<protein>
    <submittedName>
        <fullName evidence="2">FIG002994: Putative transcriptional regulator</fullName>
    </submittedName>
</protein>
<feature type="domain" description="SnoaL-like" evidence="1">
    <location>
        <begin position="27"/>
        <end position="120"/>
    </location>
</feature>
<evidence type="ECO:0000313" key="2">
    <source>
        <dbReference type="EMBL" id="CUS42220.1"/>
    </source>
</evidence>
<dbReference type="InterPro" id="IPR037401">
    <property type="entry name" value="SnoaL-like"/>
</dbReference>
<dbReference type="Gene3D" id="3.10.450.50">
    <property type="match status" value="1"/>
</dbReference>
<name>A0A160TCM4_9ZZZZ</name>
<dbReference type="AlphaFoldDB" id="A0A160TCM4"/>
<dbReference type="EMBL" id="CZQC01000063">
    <property type="protein sequence ID" value="CUS42220.1"/>
    <property type="molecule type" value="Genomic_DNA"/>
</dbReference>
<dbReference type="SUPFAM" id="SSF54427">
    <property type="entry name" value="NTF2-like"/>
    <property type="match status" value="1"/>
</dbReference>
<proteinExistence type="predicted"/>
<organism evidence="2">
    <name type="scientific">hydrothermal vent metagenome</name>
    <dbReference type="NCBI Taxonomy" id="652676"/>
    <lineage>
        <taxon>unclassified sequences</taxon>
        <taxon>metagenomes</taxon>
        <taxon>ecological metagenomes</taxon>
    </lineage>
</organism>
<dbReference type="InterPro" id="IPR032710">
    <property type="entry name" value="NTF2-like_dom_sf"/>
</dbReference>